<accession>M7YFZ2</accession>
<dbReference type="eggNOG" id="ENOG502R442">
    <property type="taxonomic scope" value="Eukaryota"/>
</dbReference>
<reference evidence="2" key="1">
    <citation type="journal article" date="2013" name="Nature">
        <title>Draft genome of the wheat A-genome progenitor Triticum urartu.</title>
        <authorList>
            <person name="Ling H.Q."/>
            <person name="Zhao S."/>
            <person name="Liu D."/>
            <person name="Wang J."/>
            <person name="Sun H."/>
            <person name="Zhang C."/>
            <person name="Fan H."/>
            <person name="Li D."/>
            <person name="Dong L."/>
            <person name="Tao Y."/>
            <person name="Gao C."/>
            <person name="Wu H."/>
            <person name="Li Y."/>
            <person name="Cui Y."/>
            <person name="Guo X."/>
            <person name="Zheng S."/>
            <person name="Wang B."/>
            <person name="Yu K."/>
            <person name="Liang Q."/>
            <person name="Yang W."/>
            <person name="Lou X."/>
            <person name="Chen J."/>
            <person name="Feng M."/>
            <person name="Jian J."/>
            <person name="Zhang X."/>
            <person name="Luo G."/>
            <person name="Jiang Y."/>
            <person name="Liu J."/>
            <person name="Wang Z."/>
            <person name="Sha Y."/>
            <person name="Zhang B."/>
            <person name="Wu H."/>
            <person name="Tang D."/>
            <person name="Shen Q."/>
            <person name="Xue P."/>
            <person name="Zou S."/>
            <person name="Wang X."/>
            <person name="Liu X."/>
            <person name="Wang F."/>
            <person name="Yang Y."/>
            <person name="An X."/>
            <person name="Dong Z."/>
            <person name="Zhang K."/>
            <person name="Zhang X."/>
            <person name="Luo M.C."/>
            <person name="Dvorak J."/>
            <person name="Tong Y."/>
            <person name="Wang J."/>
            <person name="Yang H."/>
            <person name="Li Z."/>
            <person name="Wang D."/>
            <person name="Zhang A."/>
            <person name="Wang J."/>
        </authorList>
    </citation>
    <scope>NUCLEOTIDE SEQUENCE</scope>
</reference>
<protein>
    <submittedName>
        <fullName evidence="2">Uncharacterized protein</fullName>
    </submittedName>
</protein>
<proteinExistence type="predicted"/>
<evidence type="ECO:0000256" key="1">
    <source>
        <dbReference type="SAM" id="MobiDB-lite"/>
    </source>
</evidence>
<organism evidence="2">
    <name type="scientific">Triticum urartu</name>
    <name type="common">Red wild einkorn</name>
    <name type="synonym">Crithodium urartu</name>
    <dbReference type="NCBI Taxonomy" id="4572"/>
    <lineage>
        <taxon>Eukaryota</taxon>
        <taxon>Viridiplantae</taxon>
        <taxon>Streptophyta</taxon>
        <taxon>Embryophyta</taxon>
        <taxon>Tracheophyta</taxon>
        <taxon>Spermatophyta</taxon>
        <taxon>Magnoliopsida</taxon>
        <taxon>Liliopsida</taxon>
        <taxon>Poales</taxon>
        <taxon>Poaceae</taxon>
        <taxon>BOP clade</taxon>
        <taxon>Pooideae</taxon>
        <taxon>Triticodae</taxon>
        <taxon>Triticeae</taxon>
        <taxon>Triticinae</taxon>
        <taxon>Triticum</taxon>
    </lineage>
</organism>
<gene>
    <name evidence="2" type="ORF">TRIUR3_34508</name>
</gene>
<dbReference type="AlphaFoldDB" id="M7YFZ2"/>
<sequence>MATNSGGGRCAGSDLNFVESVAQSTLRRSPTALPRSRTAPVLGFLATVDISPAAERSSTSKVAASSSPPPMTFFHGRQHHWPSLDDDEPWEVIFHFQGCDNLERRLYQSDITYLNMLAIIGIQGYDQSDSMYYVKEDGVGMSGMQLIRSNEDVEEMLELYEDKMCVTITVMKGREIERAELQINIGDEQQIPISQIGSPKIYNVDEEGVLYASQTNEKAEHVACFAPIVSVHTEDSCGEYLITQESCNVRKRATIADLDDFLNEFADIPEVQEHNMEEDNMEDEENMEEEDLMDSDSSKDEQEDEDADIHVKIKDLKRKRVLEGDSEPEDLFCEADVEEEGFCWKYALEATINWLLLYFLVHDNRLLSMLELY</sequence>
<dbReference type="STRING" id="4572.M7YFZ2"/>
<dbReference type="OMA" id="HTEDSCG"/>
<dbReference type="EMBL" id="KD283511">
    <property type="protein sequence ID" value="EMS45661.1"/>
    <property type="molecule type" value="Genomic_DNA"/>
</dbReference>
<feature type="region of interest" description="Disordered" evidence="1">
    <location>
        <begin position="269"/>
        <end position="306"/>
    </location>
</feature>
<feature type="compositionally biased region" description="Acidic residues" evidence="1">
    <location>
        <begin position="278"/>
        <end position="294"/>
    </location>
</feature>
<name>M7YFZ2_TRIUA</name>
<evidence type="ECO:0000313" key="2">
    <source>
        <dbReference type="EMBL" id="EMS45661.1"/>
    </source>
</evidence>